<organism evidence="4 5">
    <name type="scientific">Opacimonas viscosa</name>
    <dbReference type="NCBI Taxonomy" id="2961944"/>
    <lineage>
        <taxon>Bacteria</taxon>
        <taxon>Pseudomonadati</taxon>
        <taxon>Pseudomonadota</taxon>
        <taxon>Gammaproteobacteria</taxon>
        <taxon>Alteromonadales</taxon>
        <taxon>Alteromonadaceae</taxon>
        <taxon>Opacimonas</taxon>
    </lineage>
</organism>
<evidence type="ECO:0000313" key="4">
    <source>
        <dbReference type="EMBL" id="MCP3428018.1"/>
    </source>
</evidence>
<sequence>MRYTPSEFPLPSGLILRGFSYIPATEMTAKSNSVILCLHGWLDNAASFLPLWDDLFVASQKIDNLGSEATVEAELTSQASHQATIAERNLVSYTWHCIDFPGHGLSEHRGSDAAYHHTDYIMDIAALIETQGWENVILVGHSMGGIVGASVCALLPERIQRFISIEAVGPLVEDSTMTVQQMRRALRSRIEQAQKTIKQPDSLSRVLSAKMHAGNLSEEHATMIMRRNLRETEGRYVWGTDPKLRTVSTFRMTVAQAKDIMQNIRCPILFIKGDSGFVRISEQYAQRTKWLKTQHSLTTLPGNHYVHMQAPHQLLLAIQNFLTESLT</sequence>
<dbReference type="PRINTS" id="PR00412">
    <property type="entry name" value="EPOXHYDRLASE"/>
</dbReference>
<evidence type="ECO:0000256" key="2">
    <source>
        <dbReference type="ARBA" id="ARBA00022801"/>
    </source>
</evidence>
<name>A0AA42BKP9_9ALTE</name>
<dbReference type="InterPro" id="IPR029058">
    <property type="entry name" value="AB_hydrolase_fold"/>
</dbReference>
<accession>A0AA42BKP9</accession>
<dbReference type="Proteomes" id="UP001165413">
    <property type="component" value="Unassembled WGS sequence"/>
</dbReference>
<evidence type="ECO:0000259" key="3">
    <source>
        <dbReference type="Pfam" id="PF00561"/>
    </source>
</evidence>
<dbReference type="Pfam" id="PF00561">
    <property type="entry name" value="Abhydrolase_1"/>
    <property type="match status" value="1"/>
</dbReference>
<dbReference type="SUPFAM" id="SSF53474">
    <property type="entry name" value="alpha/beta-Hydrolases"/>
    <property type="match status" value="1"/>
</dbReference>
<evidence type="ECO:0000256" key="1">
    <source>
        <dbReference type="ARBA" id="ARBA00008645"/>
    </source>
</evidence>
<dbReference type="AlphaFoldDB" id="A0AA42BKP9"/>
<dbReference type="GO" id="GO:0016020">
    <property type="term" value="C:membrane"/>
    <property type="evidence" value="ECO:0007669"/>
    <property type="project" value="TreeGrafter"/>
</dbReference>
<feature type="domain" description="AB hydrolase-1" evidence="3">
    <location>
        <begin position="35"/>
        <end position="197"/>
    </location>
</feature>
<dbReference type="GO" id="GO:0016787">
    <property type="term" value="F:hydrolase activity"/>
    <property type="evidence" value="ECO:0007669"/>
    <property type="project" value="UniProtKB-KW"/>
</dbReference>
<comment type="similarity">
    <text evidence="1">Belongs to the AB hydrolase superfamily.</text>
</comment>
<gene>
    <name evidence="4" type="ORF">NLF92_03540</name>
</gene>
<dbReference type="InterPro" id="IPR000639">
    <property type="entry name" value="Epox_hydrolase-like"/>
</dbReference>
<dbReference type="Gene3D" id="3.40.50.1820">
    <property type="entry name" value="alpha/beta hydrolase"/>
    <property type="match status" value="1"/>
</dbReference>
<reference evidence="4" key="1">
    <citation type="submission" date="2022-07" db="EMBL/GenBank/DDBJ databases">
        <title>Characterization of the Novel Bacterium Alteromonas immobilis LMIT006 and Alteromonas gregis LMIT007.</title>
        <authorList>
            <person name="Lin X."/>
        </authorList>
    </citation>
    <scope>NUCLEOTIDE SEQUENCE</scope>
    <source>
        <strain evidence="4">LMIT007</strain>
    </source>
</reference>
<comment type="caution">
    <text evidence="4">The sequence shown here is derived from an EMBL/GenBank/DDBJ whole genome shotgun (WGS) entry which is preliminary data.</text>
</comment>
<keyword evidence="2 4" id="KW-0378">Hydrolase</keyword>
<dbReference type="InterPro" id="IPR000073">
    <property type="entry name" value="AB_hydrolase_1"/>
</dbReference>
<dbReference type="PANTHER" id="PTHR43798">
    <property type="entry name" value="MONOACYLGLYCEROL LIPASE"/>
    <property type="match status" value="1"/>
</dbReference>
<proteinExistence type="inferred from homology"/>
<dbReference type="PANTHER" id="PTHR43798:SF14">
    <property type="entry name" value="SERINE HYDROLASE-LIKE PROTEIN DDB_G0286239"/>
    <property type="match status" value="1"/>
</dbReference>
<dbReference type="EMBL" id="JANATA010000004">
    <property type="protein sequence ID" value="MCP3428018.1"/>
    <property type="molecule type" value="Genomic_DNA"/>
</dbReference>
<keyword evidence="5" id="KW-1185">Reference proteome</keyword>
<protein>
    <submittedName>
        <fullName evidence="4">Alpha/beta hydrolase</fullName>
    </submittedName>
</protein>
<dbReference type="InterPro" id="IPR050266">
    <property type="entry name" value="AB_hydrolase_sf"/>
</dbReference>
<evidence type="ECO:0000313" key="5">
    <source>
        <dbReference type="Proteomes" id="UP001165413"/>
    </source>
</evidence>
<dbReference type="RefSeq" id="WP_254098952.1">
    <property type="nucleotide sequence ID" value="NZ_JANATA010000004.1"/>
</dbReference>